<comment type="caution">
    <text evidence="1">The sequence shown here is derived from an EMBL/GenBank/DDBJ whole genome shotgun (WGS) entry which is preliminary data.</text>
</comment>
<name>A0A6L2M918_TANCI</name>
<dbReference type="EMBL" id="BKCJ010005863">
    <property type="protein sequence ID" value="GEU69054.1"/>
    <property type="molecule type" value="Genomic_DNA"/>
</dbReference>
<dbReference type="AlphaFoldDB" id="A0A6L2M918"/>
<gene>
    <name evidence="1" type="ORF">Tci_041032</name>
</gene>
<accession>A0A6L2M918</accession>
<evidence type="ECO:0000313" key="1">
    <source>
        <dbReference type="EMBL" id="GEU69054.1"/>
    </source>
</evidence>
<proteinExistence type="predicted"/>
<sequence>MPVGWDFEMLMHRATTLVSSSIGSMSHNWAVSFREIASKADLRDYWIRISSSGDFLTTVPSYTHIKEPLRRLCHRLMVFSIAERGEAPKKDICMSLYCTSGSALRINNREPSDIDCGEMGPERPQVGVADEAAQIDPNGPEGAVVHQEGVQADSAPANLAQIHLVAASAPPASYRGCKD</sequence>
<protein>
    <submittedName>
        <fullName evidence="1">Uncharacterized protein</fullName>
    </submittedName>
</protein>
<reference evidence="1" key="1">
    <citation type="journal article" date="2019" name="Sci. Rep.">
        <title>Draft genome of Tanacetum cinerariifolium, the natural source of mosquito coil.</title>
        <authorList>
            <person name="Yamashiro T."/>
            <person name="Shiraishi A."/>
            <person name="Satake H."/>
            <person name="Nakayama K."/>
        </authorList>
    </citation>
    <scope>NUCLEOTIDE SEQUENCE</scope>
</reference>
<organism evidence="1">
    <name type="scientific">Tanacetum cinerariifolium</name>
    <name type="common">Dalmatian daisy</name>
    <name type="synonym">Chrysanthemum cinerariifolium</name>
    <dbReference type="NCBI Taxonomy" id="118510"/>
    <lineage>
        <taxon>Eukaryota</taxon>
        <taxon>Viridiplantae</taxon>
        <taxon>Streptophyta</taxon>
        <taxon>Embryophyta</taxon>
        <taxon>Tracheophyta</taxon>
        <taxon>Spermatophyta</taxon>
        <taxon>Magnoliopsida</taxon>
        <taxon>eudicotyledons</taxon>
        <taxon>Gunneridae</taxon>
        <taxon>Pentapetalae</taxon>
        <taxon>asterids</taxon>
        <taxon>campanulids</taxon>
        <taxon>Asterales</taxon>
        <taxon>Asteraceae</taxon>
        <taxon>Asteroideae</taxon>
        <taxon>Anthemideae</taxon>
        <taxon>Anthemidinae</taxon>
        <taxon>Tanacetum</taxon>
    </lineage>
</organism>